<dbReference type="InterPro" id="IPR041394">
    <property type="entry name" value="HEPN_Cthe2314"/>
</dbReference>
<protein>
    <recommendedName>
        <fullName evidence="1">Cthe-2314-like HEPN domain-containing protein</fullName>
    </recommendedName>
</protein>
<evidence type="ECO:0000313" key="2">
    <source>
        <dbReference type="EMBL" id="SMG56965.1"/>
    </source>
</evidence>
<evidence type="ECO:0000313" key="3">
    <source>
        <dbReference type="Proteomes" id="UP000193834"/>
    </source>
</evidence>
<organism evidence="2 3">
    <name type="scientific">Paenibacillus aquistagni</name>
    <dbReference type="NCBI Taxonomy" id="1852522"/>
    <lineage>
        <taxon>Bacteria</taxon>
        <taxon>Bacillati</taxon>
        <taxon>Bacillota</taxon>
        <taxon>Bacilli</taxon>
        <taxon>Bacillales</taxon>
        <taxon>Paenibacillaceae</taxon>
        <taxon>Paenibacillus</taxon>
    </lineage>
</organism>
<dbReference type="STRING" id="1852522.SAMN06295960_4302"/>
<dbReference type="Proteomes" id="UP000193834">
    <property type="component" value="Unassembled WGS sequence"/>
</dbReference>
<evidence type="ECO:0000259" key="1">
    <source>
        <dbReference type="Pfam" id="PF18730"/>
    </source>
</evidence>
<dbReference type="Pfam" id="PF18730">
    <property type="entry name" value="HEPN_Cthe2314"/>
    <property type="match status" value="1"/>
</dbReference>
<keyword evidence="3" id="KW-1185">Reference proteome</keyword>
<dbReference type="RefSeq" id="WP_085497870.1">
    <property type="nucleotide sequence ID" value="NZ_FXAZ01000007.1"/>
</dbReference>
<gene>
    <name evidence="2" type="ORF">SAMN06295960_4302</name>
</gene>
<sequence length="249" mass="30099">MLRMIFGEEPRKDEGLLKDAMNAMDKYLVYLRQEIAKDGDPNHRYRQLEIWTVGLKTSLDELEQSLYVADRFADRVTKAYQAEMSENELDDYYRHVYFYKNGFIRVFSILDKVGNVVDDALFLETEKIKQRFSFFTVLRNMEHKKVAQGLFNRLAVIKEEYRLPLQHLRKRRNTEIHHMNTEMQDDLWQRHRSLKEKLKLENIDEHMEDLRQGFVAVCRILVEIFAYLERERAVRPKPKRHVTRRRKST</sequence>
<dbReference type="EMBL" id="FXAZ01000007">
    <property type="protein sequence ID" value="SMG56965.1"/>
    <property type="molecule type" value="Genomic_DNA"/>
</dbReference>
<feature type="domain" description="Cthe-2314-like HEPN" evidence="1">
    <location>
        <begin position="51"/>
        <end position="228"/>
    </location>
</feature>
<accession>A0A1X7LT09</accession>
<name>A0A1X7LT09_9BACL</name>
<proteinExistence type="predicted"/>
<reference evidence="2 3" key="1">
    <citation type="submission" date="2017-04" db="EMBL/GenBank/DDBJ databases">
        <authorList>
            <person name="Afonso C.L."/>
            <person name="Miller P.J."/>
            <person name="Scott M.A."/>
            <person name="Spackman E."/>
            <person name="Goraichik I."/>
            <person name="Dimitrov K.M."/>
            <person name="Suarez D.L."/>
            <person name="Swayne D.E."/>
        </authorList>
    </citation>
    <scope>NUCLEOTIDE SEQUENCE [LARGE SCALE GENOMIC DNA]</scope>
    <source>
        <strain evidence="2 3">11</strain>
    </source>
</reference>
<dbReference type="OrthoDB" id="2641850at2"/>
<dbReference type="AlphaFoldDB" id="A0A1X7LT09"/>